<dbReference type="RefSeq" id="WP_014027313.1">
    <property type="nucleotide sequence ID" value="NC_015931.1"/>
</dbReference>
<sequence>MVDLVLLAGTVLRSAAAVVLAVLAEAVSERAGVVNLGLEGIMLIGGLVGVVVSLMTGSVEAGVLAGMLAGIAYAALYAVLVNGFKLNQIVAGVAVYMAGVSISTMFGEPYSGLPLPQPLRVGGFEVVVLVAYTMPVLVWLLLRATGFDARLRAVGDNPFAADMMGVDVARVRTAAVLVNGMLAGYAGALFVMIVAGRWRPMATAGIGWLSIALTPMTLWEPLLAYVPALVYGFSLVAKSLWLQWLPDEAREATPYIAVLIAAAITVKLVKGYVPRSLGRVYVHGVKG</sequence>
<dbReference type="GO" id="GO:0022857">
    <property type="term" value="F:transmembrane transporter activity"/>
    <property type="evidence" value="ECO:0007669"/>
    <property type="project" value="InterPro"/>
</dbReference>
<feature type="transmembrane region" description="Helical" evidence="6">
    <location>
        <begin position="173"/>
        <end position="194"/>
    </location>
</feature>
<dbReference type="InParanoid" id="G0ECR6"/>
<dbReference type="Pfam" id="PF02653">
    <property type="entry name" value="BPD_transp_2"/>
    <property type="match status" value="1"/>
</dbReference>
<dbReference type="GeneID" id="11138971"/>
<proteinExistence type="predicted"/>
<dbReference type="EMBL" id="CP002838">
    <property type="protein sequence ID" value="AEM39636.1"/>
    <property type="molecule type" value="Genomic_DNA"/>
</dbReference>
<keyword evidence="5 6" id="KW-0472">Membrane</keyword>
<feature type="transmembrane region" description="Helical" evidence="6">
    <location>
        <begin position="33"/>
        <end position="54"/>
    </location>
</feature>
<name>G0ECR6_PYRF1</name>
<feature type="transmembrane region" description="Helical" evidence="6">
    <location>
        <begin position="86"/>
        <end position="107"/>
    </location>
</feature>
<evidence type="ECO:0000256" key="6">
    <source>
        <dbReference type="SAM" id="Phobius"/>
    </source>
</evidence>
<dbReference type="Proteomes" id="UP000001037">
    <property type="component" value="Chromosome"/>
</dbReference>
<evidence type="ECO:0000256" key="5">
    <source>
        <dbReference type="ARBA" id="ARBA00023136"/>
    </source>
</evidence>
<reference evidence="7 8" key="1">
    <citation type="journal article" date="2011" name="Stand. Genomic Sci.">
        <title>Complete genome sequence of the hyperthermophilic chemolithoautotroph Pyrolobus fumarii type strain (1A).</title>
        <authorList>
            <person name="Anderson I."/>
            <person name="Goker M."/>
            <person name="Nolan M."/>
            <person name="Lucas S."/>
            <person name="Hammon N."/>
            <person name="Deshpande S."/>
            <person name="Cheng J.F."/>
            <person name="Tapia R."/>
            <person name="Han C."/>
            <person name="Goodwin L."/>
            <person name="Pitluck S."/>
            <person name="Huntemann M."/>
            <person name="Liolios K."/>
            <person name="Ivanova N."/>
            <person name="Pagani I."/>
            <person name="Mavromatis K."/>
            <person name="Ovchinikova G."/>
            <person name="Pati A."/>
            <person name="Chen A."/>
            <person name="Palaniappan K."/>
            <person name="Land M."/>
            <person name="Hauser L."/>
            <person name="Brambilla E.M."/>
            <person name="Huber H."/>
            <person name="Yasawong M."/>
            <person name="Rohde M."/>
            <person name="Spring S."/>
            <person name="Abt B."/>
            <person name="Sikorski J."/>
            <person name="Wirth R."/>
            <person name="Detter J.C."/>
            <person name="Woyke T."/>
            <person name="Bristow J."/>
            <person name="Eisen J.A."/>
            <person name="Markowitz V."/>
            <person name="Hugenholtz P."/>
            <person name="Kyrpides N.C."/>
            <person name="Klenk H.P."/>
            <person name="Lapidus A."/>
        </authorList>
    </citation>
    <scope>NUCLEOTIDE SEQUENCE [LARGE SCALE GENOMIC DNA]</scope>
    <source>
        <strain evidence="8">DSM 11204 / 1A</strain>
    </source>
</reference>
<evidence type="ECO:0000256" key="4">
    <source>
        <dbReference type="ARBA" id="ARBA00022989"/>
    </source>
</evidence>
<keyword evidence="2" id="KW-1003">Cell membrane</keyword>
<organism evidence="7 8">
    <name type="scientific">Pyrolobus fumarii (strain DSM 11204 / 1A)</name>
    <dbReference type="NCBI Taxonomy" id="694429"/>
    <lineage>
        <taxon>Archaea</taxon>
        <taxon>Thermoproteota</taxon>
        <taxon>Thermoprotei</taxon>
        <taxon>Desulfurococcales</taxon>
        <taxon>Pyrodictiaceae</taxon>
        <taxon>Pyrolobus</taxon>
    </lineage>
</organism>
<keyword evidence="4 6" id="KW-1133">Transmembrane helix</keyword>
<evidence type="ECO:0000313" key="7">
    <source>
        <dbReference type="EMBL" id="AEM39636.1"/>
    </source>
</evidence>
<protein>
    <submittedName>
        <fullName evidence="7">Inner-membrane translocator</fullName>
    </submittedName>
</protein>
<evidence type="ECO:0000256" key="1">
    <source>
        <dbReference type="ARBA" id="ARBA00004651"/>
    </source>
</evidence>
<comment type="subcellular location">
    <subcellularLocation>
        <location evidence="1">Cell membrane</location>
        <topology evidence="1">Multi-pass membrane protein</topology>
    </subcellularLocation>
</comment>
<keyword evidence="3 6" id="KW-0812">Transmembrane</keyword>
<gene>
    <name evidence="7" type="ordered locus">Pyrfu_1782</name>
</gene>
<dbReference type="CDD" id="cd06580">
    <property type="entry name" value="TM_PBP1_transp_TpRbsC_like"/>
    <property type="match status" value="1"/>
</dbReference>
<dbReference type="AlphaFoldDB" id="G0ECR6"/>
<evidence type="ECO:0000256" key="2">
    <source>
        <dbReference type="ARBA" id="ARBA00022475"/>
    </source>
</evidence>
<feature type="transmembrane region" description="Helical" evidence="6">
    <location>
        <begin position="61"/>
        <end position="80"/>
    </location>
</feature>
<dbReference type="PANTHER" id="PTHR43370">
    <property type="entry name" value="SUGAR ABC TRANSPORTER INTEGRAL MEMBRANE PROTEIN-RELATED"/>
    <property type="match status" value="1"/>
</dbReference>
<dbReference type="GO" id="GO:0005886">
    <property type="term" value="C:plasma membrane"/>
    <property type="evidence" value="ECO:0007669"/>
    <property type="project" value="UniProtKB-SubCell"/>
</dbReference>
<dbReference type="InterPro" id="IPR001851">
    <property type="entry name" value="ABC_transp_permease"/>
</dbReference>
<dbReference type="KEGG" id="pfm:Pyrfu_1782"/>
<feature type="transmembrane region" description="Helical" evidence="6">
    <location>
        <begin position="119"/>
        <end position="142"/>
    </location>
</feature>
<evidence type="ECO:0000256" key="3">
    <source>
        <dbReference type="ARBA" id="ARBA00022692"/>
    </source>
</evidence>
<dbReference type="STRING" id="694429.Pyrfu_1782"/>
<accession>G0ECR6</accession>
<dbReference type="HOGENOM" id="CLU_040769_1_1_2"/>
<keyword evidence="8" id="KW-1185">Reference proteome</keyword>
<dbReference type="OrthoDB" id="372203at2157"/>
<dbReference type="eggNOG" id="arCOG00261">
    <property type="taxonomic scope" value="Archaea"/>
</dbReference>
<feature type="transmembrane region" description="Helical" evidence="6">
    <location>
        <begin position="206"/>
        <end position="232"/>
    </location>
</feature>
<evidence type="ECO:0000313" key="8">
    <source>
        <dbReference type="Proteomes" id="UP000001037"/>
    </source>
</evidence>
<dbReference type="PANTHER" id="PTHR43370:SF2">
    <property type="entry name" value="ABC TRANSPORTER PERMEASE PROTEIN"/>
    <property type="match status" value="1"/>
</dbReference>